<dbReference type="EMBL" id="WQRF01000012">
    <property type="protein sequence ID" value="MVT00942.1"/>
    <property type="molecule type" value="Genomic_DNA"/>
</dbReference>
<proteinExistence type="predicted"/>
<reference evidence="2 3" key="1">
    <citation type="submission" date="2019-12" db="EMBL/GenBank/DDBJ databases">
        <title>Devosia maris sp. nov., isolated from the deep seawater.</title>
        <authorList>
            <person name="Liu Y."/>
        </authorList>
    </citation>
    <scope>NUCLEOTIDE SEQUENCE [LARGE SCALE GENOMIC DNA]</scope>
    <source>
        <strain evidence="2 3">L53-10-65</strain>
    </source>
</reference>
<dbReference type="AlphaFoldDB" id="A0A7X3K507"/>
<name>A0A7X3K507_9HYPH</name>
<organism evidence="2 3">
    <name type="scientific">Devosia marina</name>
    <dbReference type="NCBI Taxonomy" id="2683198"/>
    <lineage>
        <taxon>Bacteria</taxon>
        <taxon>Pseudomonadati</taxon>
        <taxon>Pseudomonadota</taxon>
        <taxon>Alphaproteobacteria</taxon>
        <taxon>Hyphomicrobiales</taxon>
        <taxon>Devosiaceae</taxon>
        <taxon>Devosia</taxon>
    </lineage>
</organism>
<dbReference type="RefSeq" id="WP_157291715.1">
    <property type="nucleotide sequence ID" value="NZ_WQRF01000012.1"/>
</dbReference>
<feature type="region of interest" description="Disordered" evidence="1">
    <location>
        <begin position="1"/>
        <end position="57"/>
    </location>
</feature>
<feature type="compositionally biased region" description="Polar residues" evidence="1">
    <location>
        <begin position="45"/>
        <end position="57"/>
    </location>
</feature>
<feature type="compositionally biased region" description="Basic and acidic residues" evidence="1">
    <location>
        <begin position="29"/>
        <end position="44"/>
    </location>
</feature>
<evidence type="ECO:0000313" key="2">
    <source>
        <dbReference type="EMBL" id="MVT00942.1"/>
    </source>
</evidence>
<evidence type="ECO:0000256" key="1">
    <source>
        <dbReference type="SAM" id="MobiDB-lite"/>
    </source>
</evidence>
<sequence>MDKHQKTGPAQPDEIERPREDSGPSQSRDQQETGERSEPDRESNGPRSVSSHGDSDN</sequence>
<dbReference type="Proteomes" id="UP000438106">
    <property type="component" value="Unassembled WGS sequence"/>
</dbReference>
<protein>
    <submittedName>
        <fullName evidence="2">Uncharacterized protein</fullName>
    </submittedName>
</protein>
<accession>A0A7X3K507</accession>
<evidence type="ECO:0000313" key="3">
    <source>
        <dbReference type="Proteomes" id="UP000438106"/>
    </source>
</evidence>
<keyword evidence="3" id="KW-1185">Reference proteome</keyword>
<comment type="caution">
    <text evidence="2">The sequence shown here is derived from an EMBL/GenBank/DDBJ whole genome shotgun (WGS) entry which is preliminary data.</text>
</comment>
<gene>
    <name evidence="2" type="ORF">GO014_18145</name>
</gene>